<dbReference type="Pfam" id="PF20546">
    <property type="entry name" value="DUF6760"/>
    <property type="match status" value="1"/>
</dbReference>
<sequence>MTYTTARLWEEVVYVAYHLHWPLAEIADLDHRTRTEVIGQIGAINNRLSHGM</sequence>
<evidence type="ECO:0000313" key="3">
    <source>
        <dbReference type="Proteomes" id="UP001595859"/>
    </source>
</evidence>
<dbReference type="Proteomes" id="UP001595859">
    <property type="component" value="Unassembled WGS sequence"/>
</dbReference>
<keyword evidence="3" id="KW-1185">Reference proteome</keyword>
<dbReference type="EMBL" id="JBHSIS010000017">
    <property type="protein sequence ID" value="MFC4857272.1"/>
    <property type="molecule type" value="Genomic_DNA"/>
</dbReference>
<gene>
    <name evidence="2" type="ORF">ACFPCV_27565</name>
</gene>
<proteinExistence type="predicted"/>
<reference evidence="3" key="1">
    <citation type="journal article" date="2019" name="Int. J. Syst. Evol. Microbiol.">
        <title>The Global Catalogue of Microorganisms (GCM) 10K type strain sequencing project: providing services to taxonomists for standard genome sequencing and annotation.</title>
        <authorList>
            <consortium name="The Broad Institute Genomics Platform"/>
            <consortium name="The Broad Institute Genome Sequencing Center for Infectious Disease"/>
            <person name="Wu L."/>
            <person name="Ma J."/>
        </authorList>
    </citation>
    <scope>NUCLEOTIDE SEQUENCE [LARGE SCALE GENOMIC DNA]</scope>
    <source>
        <strain evidence="3">ZS-22-S1</strain>
    </source>
</reference>
<evidence type="ECO:0000259" key="1">
    <source>
        <dbReference type="Pfam" id="PF20546"/>
    </source>
</evidence>
<feature type="domain" description="DUF6760" evidence="1">
    <location>
        <begin position="4"/>
        <end position="51"/>
    </location>
</feature>
<dbReference type="InterPro" id="IPR046648">
    <property type="entry name" value="DUF6760"/>
</dbReference>
<comment type="caution">
    <text evidence="2">The sequence shown here is derived from an EMBL/GenBank/DDBJ whole genome shotgun (WGS) entry which is preliminary data.</text>
</comment>
<evidence type="ECO:0000313" key="2">
    <source>
        <dbReference type="EMBL" id="MFC4857272.1"/>
    </source>
</evidence>
<accession>A0ABV9S6D8</accession>
<organism evidence="2 3">
    <name type="scientific">Actinophytocola glycyrrhizae</name>
    <dbReference type="NCBI Taxonomy" id="2044873"/>
    <lineage>
        <taxon>Bacteria</taxon>
        <taxon>Bacillati</taxon>
        <taxon>Actinomycetota</taxon>
        <taxon>Actinomycetes</taxon>
        <taxon>Pseudonocardiales</taxon>
        <taxon>Pseudonocardiaceae</taxon>
    </lineage>
</organism>
<protein>
    <submittedName>
        <fullName evidence="2">DUF6760 family protein</fullName>
    </submittedName>
</protein>
<name>A0ABV9S6D8_9PSEU</name>
<dbReference type="RefSeq" id="WP_378059361.1">
    <property type="nucleotide sequence ID" value="NZ_JBHSIS010000017.1"/>
</dbReference>